<organism evidence="3 4">
    <name type="scientific">Botrytis tulipae</name>
    <dbReference type="NCBI Taxonomy" id="87230"/>
    <lineage>
        <taxon>Eukaryota</taxon>
        <taxon>Fungi</taxon>
        <taxon>Dikarya</taxon>
        <taxon>Ascomycota</taxon>
        <taxon>Pezizomycotina</taxon>
        <taxon>Leotiomycetes</taxon>
        <taxon>Helotiales</taxon>
        <taxon>Sclerotiniaceae</taxon>
        <taxon>Botrytis</taxon>
    </lineage>
</organism>
<evidence type="ECO:0008006" key="5">
    <source>
        <dbReference type="Google" id="ProtNLM"/>
    </source>
</evidence>
<proteinExistence type="predicted"/>
<name>A0A4Z1E3W4_9HELO</name>
<keyword evidence="1" id="KW-1133">Transmembrane helix</keyword>
<keyword evidence="2" id="KW-0732">Signal</keyword>
<dbReference type="EMBL" id="PQXH01000510">
    <property type="protein sequence ID" value="TGO06795.1"/>
    <property type="molecule type" value="Genomic_DNA"/>
</dbReference>
<evidence type="ECO:0000313" key="4">
    <source>
        <dbReference type="Proteomes" id="UP000297777"/>
    </source>
</evidence>
<keyword evidence="4" id="KW-1185">Reference proteome</keyword>
<evidence type="ECO:0000256" key="2">
    <source>
        <dbReference type="SAM" id="SignalP"/>
    </source>
</evidence>
<feature type="chain" id="PRO_5021330184" description="Mid2 domain-containing protein" evidence="2">
    <location>
        <begin position="20"/>
        <end position="157"/>
    </location>
</feature>
<feature type="transmembrane region" description="Helical" evidence="1">
    <location>
        <begin position="43"/>
        <end position="69"/>
    </location>
</feature>
<keyword evidence="1" id="KW-0472">Membrane</keyword>
<feature type="signal peptide" evidence="2">
    <location>
        <begin position="1"/>
        <end position="19"/>
    </location>
</feature>
<gene>
    <name evidence="3" type="ORF">BTUL_0515g00030</name>
</gene>
<evidence type="ECO:0000256" key="1">
    <source>
        <dbReference type="SAM" id="Phobius"/>
    </source>
</evidence>
<keyword evidence="1" id="KW-0812">Transmembrane</keyword>
<evidence type="ECO:0000313" key="3">
    <source>
        <dbReference type="EMBL" id="TGO06795.1"/>
    </source>
</evidence>
<dbReference type="Proteomes" id="UP000297777">
    <property type="component" value="Unassembled WGS sequence"/>
</dbReference>
<protein>
    <recommendedName>
        <fullName evidence="5">Mid2 domain-containing protein</fullName>
    </recommendedName>
</protein>
<reference evidence="3 4" key="1">
    <citation type="submission" date="2017-12" db="EMBL/GenBank/DDBJ databases">
        <title>Comparative genomics of Botrytis spp.</title>
        <authorList>
            <person name="Valero-Jimenez C.A."/>
            <person name="Tapia P."/>
            <person name="Veloso J."/>
            <person name="Silva-Moreno E."/>
            <person name="Staats M."/>
            <person name="Valdes J.H."/>
            <person name="Van Kan J.A.L."/>
        </authorList>
    </citation>
    <scope>NUCLEOTIDE SEQUENCE [LARGE SCALE GENOMIC DNA]</scope>
    <source>
        <strain evidence="3 4">Bt9001</strain>
    </source>
</reference>
<sequence>MPTLKNILPILLAFPMAMANVGNDYPQSPSDSQERDFNSGQKNAVTIQIIISVIILVVFVVIIVTLTTIGSRRRRQRHTQYAGMIYNRPGANAATPPYSVADDVNLPAYSYAPANGETVVSQQSSGIAQPAPAQVSKDVYAAWSLGHMVAIMGYFGG</sequence>
<accession>A0A4Z1E3W4</accession>
<comment type="caution">
    <text evidence="3">The sequence shown here is derived from an EMBL/GenBank/DDBJ whole genome shotgun (WGS) entry which is preliminary data.</text>
</comment>
<dbReference type="AlphaFoldDB" id="A0A4Z1E3W4"/>
<dbReference type="OrthoDB" id="3558196at2759"/>